<evidence type="ECO:0000256" key="11">
    <source>
        <dbReference type="ARBA" id="ARBA00022960"/>
    </source>
</evidence>
<accession>A0A135L291</accession>
<evidence type="ECO:0000313" key="21">
    <source>
        <dbReference type="Proteomes" id="UP000070352"/>
    </source>
</evidence>
<evidence type="ECO:0000256" key="17">
    <source>
        <dbReference type="SAM" id="Phobius"/>
    </source>
</evidence>
<sequence length="648" mass="73019">MKKKTKEKKPISLIRINILFFIVFLLFAVIIFRLSFVQLVEGAKYKALADTNRVKEIPFTAPRGLIMDANHEVLVNNKTVWTITFQINENQKQDYEQIAAYLADILVKPDEDKQKLKETILNDMDVGPFFRASKYIPRTIRVDIDEKTRAFIEEHKSELPGIEVIPDQMRNYINGDFMGHVLGYTRNIPSSELDYYLALGYKLNDRIGRYGLEKQYEEVLHGKDGEYVVEVNSNYETVEQKSFTNPVPGNNLILSIDKRFQDEVEKALEKQVNEIKNRPIKPAKDVEIATAVVMNPKTGAILAMGNYPRFDPNWYNGSISTELYKEKIMPYEANTAIRGRFPMGSTMKPLTVLMGLQEGVITPNTYIFDNGRIQYDKDPLGNPIYMRNAQGHAYGNLNPQTALQKSSNIFMTEVVMRMRAKYGLSKTMEKMRYYDQMFGLGSVNTGIDLPEELPGMIATSSKTIKVNGKEKRTTFPNSNYVQQSIGQNDTFTPLQLAQYVSTIANGGYRMQPYLVQAIEEGTPSGTSGKILFKREPKVLNKVEISPENLKTVQEGMLLVTQPGGTAYSSLGNLPIRVAAKTGTAQSSDRRKEDNAVLIGYAPYEDPEIAFAIIVPHGGYGGSTAGPIAREIVKAYLEIYKNGSNLKQE</sequence>
<keyword evidence="9 17" id="KW-0812">Transmembrane</keyword>
<keyword evidence="10" id="KW-0378">Hydrolase</keyword>
<evidence type="ECO:0000256" key="16">
    <source>
        <dbReference type="ARBA" id="ARBA00034000"/>
    </source>
</evidence>
<dbReference type="NCBIfam" id="TIGR03423">
    <property type="entry name" value="pbp2_mrdA"/>
    <property type="match status" value="1"/>
</dbReference>
<dbReference type="InterPro" id="IPR001460">
    <property type="entry name" value="PCN-bd_Tpept"/>
</dbReference>
<dbReference type="InterPro" id="IPR005311">
    <property type="entry name" value="PBP_dimer"/>
</dbReference>
<dbReference type="GO" id="GO:0071555">
    <property type="term" value="P:cell wall organization"/>
    <property type="evidence" value="ECO:0007669"/>
    <property type="project" value="UniProtKB-KW"/>
</dbReference>
<dbReference type="OrthoDB" id="9770103at2"/>
<keyword evidence="7" id="KW-0997">Cell inner membrane</keyword>
<comment type="catalytic activity">
    <reaction evidence="16">
        <text>Preferential cleavage: (Ac)2-L-Lys-D-Ala-|-D-Ala. Also transpeptidation of peptidyl-alanyl moieties that are N-acyl substituents of D-alanine.</text>
        <dbReference type="EC" id="3.4.16.4"/>
    </reaction>
</comment>
<dbReference type="InterPro" id="IPR012338">
    <property type="entry name" value="Beta-lactam/transpept-like"/>
</dbReference>
<dbReference type="RefSeq" id="WP_068723093.1">
    <property type="nucleotide sequence ID" value="NZ_LSKU01000001.1"/>
</dbReference>
<keyword evidence="12" id="KW-0573">Peptidoglycan synthesis</keyword>
<dbReference type="Gene3D" id="3.40.710.10">
    <property type="entry name" value="DD-peptidase/beta-lactamase superfamily"/>
    <property type="match status" value="1"/>
</dbReference>
<evidence type="ECO:0000256" key="1">
    <source>
        <dbReference type="ARBA" id="ARBA00004167"/>
    </source>
</evidence>
<evidence type="ECO:0000259" key="19">
    <source>
        <dbReference type="Pfam" id="PF03717"/>
    </source>
</evidence>
<gene>
    <name evidence="20" type="ORF">U473_02740</name>
</gene>
<dbReference type="GO" id="GO:0006508">
    <property type="term" value="P:proteolysis"/>
    <property type="evidence" value="ECO:0007669"/>
    <property type="project" value="UniProtKB-KW"/>
</dbReference>
<evidence type="ECO:0000256" key="2">
    <source>
        <dbReference type="ARBA" id="ARBA00004236"/>
    </source>
</evidence>
<keyword evidence="15" id="KW-0961">Cell wall biogenesis/degradation</keyword>
<dbReference type="GO" id="GO:0071972">
    <property type="term" value="F:peptidoglycan L,D-transpeptidase activity"/>
    <property type="evidence" value="ECO:0007669"/>
    <property type="project" value="TreeGrafter"/>
</dbReference>
<dbReference type="Pfam" id="PF00905">
    <property type="entry name" value="Transpeptidase"/>
    <property type="match status" value="1"/>
</dbReference>
<dbReference type="SUPFAM" id="SSF56519">
    <property type="entry name" value="Penicillin binding protein dimerisation domain"/>
    <property type="match status" value="1"/>
</dbReference>
<dbReference type="STRING" id="1413211.U473_02740"/>
<dbReference type="AlphaFoldDB" id="A0A135L291"/>
<dbReference type="SUPFAM" id="SSF56601">
    <property type="entry name" value="beta-lactamase/transpeptidase-like"/>
    <property type="match status" value="1"/>
</dbReference>
<dbReference type="PANTHER" id="PTHR30627:SF2">
    <property type="entry name" value="PEPTIDOGLYCAN D,D-TRANSPEPTIDASE MRDA"/>
    <property type="match status" value="1"/>
</dbReference>
<feature type="domain" description="Penicillin-binding protein transpeptidase" evidence="18">
    <location>
        <begin position="290"/>
        <end position="632"/>
    </location>
</feature>
<dbReference type="Proteomes" id="UP000070352">
    <property type="component" value="Unassembled WGS sequence"/>
</dbReference>
<keyword evidence="8" id="KW-0645">Protease</keyword>
<dbReference type="UniPathway" id="UPA00219"/>
<evidence type="ECO:0000256" key="14">
    <source>
        <dbReference type="ARBA" id="ARBA00023136"/>
    </source>
</evidence>
<keyword evidence="13 17" id="KW-1133">Transmembrane helix</keyword>
<evidence type="ECO:0000256" key="4">
    <source>
        <dbReference type="ARBA" id="ARBA00007171"/>
    </source>
</evidence>
<evidence type="ECO:0000256" key="15">
    <source>
        <dbReference type="ARBA" id="ARBA00023316"/>
    </source>
</evidence>
<evidence type="ECO:0000313" key="20">
    <source>
        <dbReference type="EMBL" id="KXG43060.1"/>
    </source>
</evidence>
<protein>
    <recommendedName>
        <fullName evidence="5">serine-type D-Ala-D-Ala carboxypeptidase</fullName>
        <ecNumber evidence="5">3.4.16.4</ecNumber>
    </recommendedName>
</protein>
<comment type="pathway">
    <text evidence="3">Cell wall biogenesis; peptidoglycan biosynthesis.</text>
</comment>
<evidence type="ECO:0000256" key="12">
    <source>
        <dbReference type="ARBA" id="ARBA00022984"/>
    </source>
</evidence>
<reference evidence="20 21" key="1">
    <citation type="submission" date="2016-02" db="EMBL/GenBank/DDBJ databases">
        <title>Draft Genome for Tepidibacillus decaturensis nov. sp. Strain Z9, an Anaerobic, Moderately Thermophilic and Heterotrophic Bacterium from Deep Subsurface of the Illinois Basin, USA.</title>
        <authorList>
            <person name="Dong Y."/>
            <person name="Chang J.Y."/>
            <person name="Sanford R."/>
            <person name="Fouke B.W."/>
        </authorList>
    </citation>
    <scope>NUCLEOTIDE SEQUENCE [LARGE SCALE GENOMIC DNA]</scope>
    <source>
        <strain evidence="20 21">Z9</strain>
    </source>
</reference>
<comment type="similarity">
    <text evidence="4">Belongs to the transpeptidase family.</text>
</comment>
<name>A0A135L291_9BACI</name>
<evidence type="ECO:0000256" key="5">
    <source>
        <dbReference type="ARBA" id="ARBA00012448"/>
    </source>
</evidence>
<keyword evidence="21" id="KW-1185">Reference proteome</keyword>
<evidence type="ECO:0000256" key="10">
    <source>
        <dbReference type="ARBA" id="ARBA00022801"/>
    </source>
</evidence>
<evidence type="ECO:0000256" key="7">
    <source>
        <dbReference type="ARBA" id="ARBA00022519"/>
    </source>
</evidence>
<evidence type="ECO:0000256" key="9">
    <source>
        <dbReference type="ARBA" id="ARBA00022692"/>
    </source>
</evidence>
<keyword evidence="6" id="KW-1003">Cell membrane</keyword>
<dbReference type="InterPro" id="IPR050515">
    <property type="entry name" value="Beta-lactam/transpept"/>
</dbReference>
<feature type="domain" description="Penicillin-binding protein dimerisation" evidence="19">
    <location>
        <begin position="60"/>
        <end position="239"/>
    </location>
</feature>
<proteinExistence type="inferred from homology"/>
<dbReference type="Pfam" id="PF03717">
    <property type="entry name" value="PBP_dimer"/>
    <property type="match status" value="1"/>
</dbReference>
<dbReference type="InterPro" id="IPR036138">
    <property type="entry name" value="PBP_dimer_sf"/>
</dbReference>
<evidence type="ECO:0000256" key="8">
    <source>
        <dbReference type="ARBA" id="ARBA00022670"/>
    </source>
</evidence>
<comment type="caution">
    <text evidence="20">The sequence shown here is derived from an EMBL/GenBank/DDBJ whole genome shotgun (WGS) entry which is preliminary data.</text>
</comment>
<evidence type="ECO:0000256" key="13">
    <source>
        <dbReference type="ARBA" id="ARBA00022989"/>
    </source>
</evidence>
<evidence type="ECO:0000259" key="18">
    <source>
        <dbReference type="Pfam" id="PF00905"/>
    </source>
</evidence>
<feature type="transmembrane region" description="Helical" evidence="17">
    <location>
        <begin position="12"/>
        <end position="36"/>
    </location>
</feature>
<dbReference type="GO" id="GO:0009252">
    <property type="term" value="P:peptidoglycan biosynthetic process"/>
    <property type="evidence" value="ECO:0007669"/>
    <property type="project" value="UniProtKB-UniPathway"/>
</dbReference>
<evidence type="ECO:0000256" key="3">
    <source>
        <dbReference type="ARBA" id="ARBA00004752"/>
    </source>
</evidence>
<dbReference type="EC" id="3.4.16.4" evidence="5"/>
<dbReference type="InterPro" id="IPR017790">
    <property type="entry name" value="Penicillin-binding_protein_2"/>
</dbReference>
<dbReference type="PANTHER" id="PTHR30627">
    <property type="entry name" value="PEPTIDOGLYCAN D,D-TRANSPEPTIDASE"/>
    <property type="match status" value="1"/>
</dbReference>
<dbReference type="GO" id="GO:0008360">
    <property type="term" value="P:regulation of cell shape"/>
    <property type="evidence" value="ECO:0007669"/>
    <property type="project" value="UniProtKB-KW"/>
</dbReference>
<dbReference type="GO" id="GO:0005886">
    <property type="term" value="C:plasma membrane"/>
    <property type="evidence" value="ECO:0007669"/>
    <property type="project" value="UniProtKB-SubCell"/>
</dbReference>
<organism evidence="20 21">
    <name type="scientific">Tepidibacillus decaturensis</name>
    <dbReference type="NCBI Taxonomy" id="1413211"/>
    <lineage>
        <taxon>Bacteria</taxon>
        <taxon>Bacillati</taxon>
        <taxon>Bacillota</taxon>
        <taxon>Bacilli</taxon>
        <taxon>Bacillales</taxon>
        <taxon>Bacillaceae</taxon>
        <taxon>Tepidibacillus</taxon>
    </lineage>
</organism>
<dbReference type="EMBL" id="LSKU01000001">
    <property type="protein sequence ID" value="KXG43060.1"/>
    <property type="molecule type" value="Genomic_DNA"/>
</dbReference>
<dbReference type="GO" id="GO:0008658">
    <property type="term" value="F:penicillin binding"/>
    <property type="evidence" value="ECO:0007669"/>
    <property type="project" value="InterPro"/>
</dbReference>
<dbReference type="Gene3D" id="3.90.1310.10">
    <property type="entry name" value="Penicillin-binding protein 2a (Domain 2)"/>
    <property type="match status" value="1"/>
</dbReference>
<keyword evidence="14 17" id="KW-0472">Membrane</keyword>
<comment type="subcellular location">
    <subcellularLocation>
        <location evidence="2">Cell membrane</location>
    </subcellularLocation>
    <subcellularLocation>
        <location evidence="1">Membrane</location>
        <topology evidence="1">Single-pass membrane protein</topology>
    </subcellularLocation>
</comment>
<dbReference type="GO" id="GO:0009002">
    <property type="term" value="F:serine-type D-Ala-D-Ala carboxypeptidase activity"/>
    <property type="evidence" value="ECO:0007669"/>
    <property type="project" value="UniProtKB-EC"/>
</dbReference>
<keyword evidence="11" id="KW-0133">Cell shape</keyword>
<evidence type="ECO:0000256" key="6">
    <source>
        <dbReference type="ARBA" id="ARBA00022475"/>
    </source>
</evidence>